<protein>
    <recommendedName>
        <fullName evidence="1">TfoX C-terminal domain-containing protein</fullName>
    </recommendedName>
</protein>
<proteinExistence type="predicted"/>
<dbReference type="InterPro" id="IPR007077">
    <property type="entry name" value="TfoX_C"/>
</dbReference>
<feature type="domain" description="TfoX C-terminal" evidence="1">
    <location>
        <begin position="13"/>
        <end position="84"/>
    </location>
</feature>
<dbReference type="InterPro" id="IPR043502">
    <property type="entry name" value="DNA/RNA_pol_sf"/>
</dbReference>
<dbReference type="Gene3D" id="1.10.150.20">
    <property type="entry name" value="5' to 3' exonuclease, C-terminal subdomain"/>
    <property type="match status" value="1"/>
</dbReference>
<dbReference type="SUPFAM" id="SSF56672">
    <property type="entry name" value="DNA/RNA polymerases"/>
    <property type="match status" value="1"/>
</dbReference>
<keyword evidence="3" id="KW-1185">Reference proteome</keyword>
<dbReference type="EMBL" id="BAABLD010000008">
    <property type="protein sequence ID" value="GAA5166675.1"/>
    <property type="molecule type" value="Genomic_DNA"/>
</dbReference>
<dbReference type="RefSeq" id="WP_345533225.1">
    <property type="nucleotide sequence ID" value="NZ_BAABLD010000008.1"/>
</dbReference>
<name>A0ABP9QT44_9RHOO</name>
<evidence type="ECO:0000259" key="1">
    <source>
        <dbReference type="Pfam" id="PF04994"/>
    </source>
</evidence>
<evidence type="ECO:0000313" key="3">
    <source>
        <dbReference type="Proteomes" id="UP001500547"/>
    </source>
</evidence>
<dbReference type="Proteomes" id="UP001500547">
    <property type="component" value="Unassembled WGS sequence"/>
</dbReference>
<gene>
    <name evidence="2" type="ORF">GCM10025770_24150</name>
</gene>
<comment type="caution">
    <text evidence="2">The sequence shown here is derived from an EMBL/GenBank/DDBJ whole genome shotgun (WGS) entry which is preliminary data.</text>
</comment>
<accession>A0ABP9QT44</accession>
<dbReference type="Pfam" id="PF04994">
    <property type="entry name" value="TfoX_C"/>
    <property type="match status" value="1"/>
</dbReference>
<evidence type="ECO:0000313" key="2">
    <source>
        <dbReference type="EMBL" id="GAA5166675.1"/>
    </source>
</evidence>
<dbReference type="InterPro" id="IPR047525">
    <property type="entry name" value="TfoX-like"/>
</dbReference>
<reference evidence="3" key="1">
    <citation type="journal article" date="2019" name="Int. J. Syst. Evol. Microbiol.">
        <title>The Global Catalogue of Microorganisms (GCM) 10K type strain sequencing project: providing services to taxonomists for standard genome sequencing and annotation.</title>
        <authorList>
            <consortium name="The Broad Institute Genomics Platform"/>
            <consortium name="The Broad Institute Genome Sequencing Center for Infectious Disease"/>
            <person name="Wu L."/>
            <person name="Ma J."/>
        </authorList>
    </citation>
    <scope>NUCLEOTIDE SEQUENCE [LARGE SCALE GENOMIC DNA]</scope>
    <source>
        <strain evidence="3">JCM 18715</strain>
    </source>
</reference>
<organism evidence="2 3">
    <name type="scientific">Viridibacterium curvum</name>
    <dbReference type="NCBI Taxonomy" id="1101404"/>
    <lineage>
        <taxon>Bacteria</taxon>
        <taxon>Pseudomonadati</taxon>
        <taxon>Pseudomonadota</taxon>
        <taxon>Betaproteobacteria</taxon>
        <taxon>Rhodocyclales</taxon>
        <taxon>Rhodocyclaceae</taxon>
        <taxon>Viridibacterium</taxon>
    </lineage>
</organism>
<dbReference type="PANTHER" id="PTHR36121">
    <property type="entry name" value="PROTEIN SXY"/>
    <property type="match status" value="1"/>
</dbReference>
<dbReference type="PANTHER" id="PTHR36121:SF1">
    <property type="entry name" value="PROTEIN SXY"/>
    <property type="match status" value="1"/>
</dbReference>
<sequence>MPRAAATPPTPDALPGLGPKSRDMLARIGIHTAAQLQAADPYLVYARLHASEPGISLNLLYGLIGAIENRPWQDVAREQRTEILLRLDALGIAPGKRRSPKKDRA</sequence>